<dbReference type="GO" id="GO:0005737">
    <property type="term" value="C:cytoplasm"/>
    <property type="evidence" value="ECO:0007669"/>
    <property type="project" value="TreeGrafter"/>
</dbReference>
<proteinExistence type="predicted"/>
<gene>
    <name evidence="3" type="ORF">NKR23_g7709</name>
</gene>
<dbReference type="AlphaFoldDB" id="A0AA38RMA9"/>
<name>A0AA38RMA9_9PEZI</name>
<dbReference type="InterPro" id="IPR004104">
    <property type="entry name" value="Gfo/Idh/MocA-like_OxRdtase_C"/>
</dbReference>
<keyword evidence="4" id="KW-1185">Reference proteome</keyword>
<organism evidence="3 4">
    <name type="scientific">Pleurostoma richardsiae</name>
    <dbReference type="NCBI Taxonomy" id="41990"/>
    <lineage>
        <taxon>Eukaryota</taxon>
        <taxon>Fungi</taxon>
        <taxon>Dikarya</taxon>
        <taxon>Ascomycota</taxon>
        <taxon>Pezizomycotina</taxon>
        <taxon>Sordariomycetes</taxon>
        <taxon>Sordariomycetidae</taxon>
        <taxon>Calosphaeriales</taxon>
        <taxon>Pleurostomataceae</taxon>
        <taxon>Pleurostoma</taxon>
    </lineage>
</organism>
<evidence type="ECO:0000259" key="1">
    <source>
        <dbReference type="Pfam" id="PF01408"/>
    </source>
</evidence>
<dbReference type="Proteomes" id="UP001174694">
    <property type="component" value="Unassembled WGS sequence"/>
</dbReference>
<dbReference type="EMBL" id="JANBVO010000025">
    <property type="protein sequence ID" value="KAJ9141738.1"/>
    <property type="molecule type" value="Genomic_DNA"/>
</dbReference>
<dbReference type="Pfam" id="PF02894">
    <property type="entry name" value="GFO_IDH_MocA_C"/>
    <property type="match status" value="1"/>
</dbReference>
<dbReference type="SUPFAM" id="SSF55347">
    <property type="entry name" value="Glyceraldehyde-3-phosphate dehydrogenase-like, C-terminal domain"/>
    <property type="match status" value="1"/>
</dbReference>
<evidence type="ECO:0000259" key="2">
    <source>
        <dbReference type="Pfam" id="PF02894"/>
    </source>
</evidence>
<feature type="domain" description="Gfo/Idh/MocA-like oxidoreductase C-terminal" evidence="2">
    <location>
        <begin position="156"/>
        <end position="339"/>
    </location>
</feature>
<dbReference type="GO" id="GO:0000166">
    <property type="term" value="F:nucleotide binding"/>
    <property type="evidence" value="ECO:0007669"/>
    <property type="project" value="InterPro"/>
</dbReference>
<sequence>MAPTSVAIIGAGIFVKEQHLPAVLVTPLLTLKAIYSRSIKSAKGTAELVPSSNGPVDLYSADSGAGKELTDLLARDDIPAVIIALPIRDQPEFIELALRAGKHVLAEKPAGPTLSSGQKLLETYHSIAKEKNVTWAVAENFRFVPKFVWAAAEVKKLGRVIGFNFRIFSFVKEGGKYFETEWRKNPTHNYGFILDGGVHSTAVVRMLLGDDAAQSAIGYSCLAQKHLPPVDTLSAVIRTKAGAVGSFNISFGTTLKASEYSVACENGSVTIDGDKGYVLKDGQKVEERNFPWQSGVKEEVQAWATALQEGKPNHLQTPEEGLADLELLEAMLKSADEDGVSKVLKLQS</sequence>
<dbReference type="PANTHER" id="PTHR42840:SF5">
    <property type="entry name" value="NAD(P)-BINDING ROSSMANN-FOLD SUPERFAMILY PROTEIN"/>
    <property type="match status" value="1"/>
</dbReference>
<evidence type="ECO:0000313" key="3">
    <source>
        <dbReference type="EMBL" id="KAJ9141738.1"/>
    </source>
</evidence>
<dbReference type="Gene3D" id="3.40.50.720">
    <property type="entry name" value="NAD(P)-binding Rossmann-like Domain"/>
    <property type="match status" value="1"/>
</dbReference>
<dbReference type="Pfam" id="PF01408">
    <property type="entry name" value="GFO_IDH_MocA"/>
    <property type="match status" value="1"/>
</dbReference>
<accession>A0AA38RMA9</accession>
<dbReference type="PANTHER" id="PTHR42840">
    <property type="entry name" value="NAD(P)-BINDING ROSSMANN-FOLD SUPERFAMILY PROTEIN-RELATED"/>
    <property type="match status" value="1"/>
</dbReference>
<dbReference type="InterPro" id="IPR000683">
    <property type="entry name" value="Gfo/Idh/MocA-like_OxRdtase_N"/>
</dbReference>
<evidence type="ECO:0000313" key="4">
    <source>
        <dbReference type="Proteomes" id="UP001174694"/>
    </source>
</evidence>
<comment type="caution">
    <text evidence="3">The sequence shown here is derived from an EMBL/GenBank/DDBJ whole genome shotgun (WGS) entry which is preliminary data.</text>
</comment>
<dbReference type="SUPFAM" id="SSF51735">
    <property type="entry name" value="NAD(P)-binding Rossmann-fold domains"/>
    <property type="match status" value="1"/>
</dbReference>
<dbReference type="GO" id="GO:0016491">
    <property type="term" value="F:oxidoreductase activity"/>
    <property type="evidence" value="ECO:0007669"/>
    <property type="project" value="TreeGrafter"/>
</dbReference>
<reference evidence="3" key="1">
    <citation type="submission" date="2022-07" db="EMBL/GenBank/DDBJ databases">
        <title>Fungi with potential for degradation of polypropylene.</title>
        <authorList>
            <person name="Gostincar C."/>
        </authorList>
    </citation>
    <scope>NUCLEOTIDE SEQUENCE</scope>
    <source>
        <strain evidence="3">EXF-13308</strain>
    </source>
</reference>
<dbReference type="InterPro" id="IPR036291">
    <property type="entry name" value="NAD(P)-bd_dom_sf"/>
</dbReference>
<dbReference type="GO" id="GO:0006740">
    <property type="term" value="P:NADPH regeneration"/>
    <property type="evidence" value="ECO:0007669"/>
    <property type="project" value="TreeGrafter"/>
</dbReference>
<protein>
    <submittedName>
        <fullName evidence="3">Oxidoreductase family protein</fullName>
    </submittedName>
</protein>
<feature type="domain" description="Gfo/Idh/MocA-like oxidoreductase N-terminal" evidence="1">
    <location>
        <begin position="5"/>
        <end position="124"/>
    </location>
</feature>
<dbReference type="Gene3D" id="3.30.360.10">
    <property type="entry name" value="Dihydrodipicolinate Reductase, domain 2"/>
    <property type="match status" value="1"/>
</dbReference>